<dbReference type="PANTHER" id="PTHR13847">
    <property type="entry name" value="SARCOSINE DEHYDROGENASE-RELATED"/>
    <property type="match status" value="1"/>
</dbReference>
<comment type="caution">
    <text evidence="4">The sequence shown here is derived from an EMBL/GenBank/DDBJ whole genome shotgun (WGS) entry which is preliminary data.</text>
</comment>
<organism evidence="4 5">
    <name type="scientific">Sphingosinicella rhizophila</name>
    <dbReference type="NCBI Taxonomy" id="3050082"/>
    <lineage>
        <taxon>Bacteria</taxon>
        <taxon>Pseudomonadati</taxon>
        <taxon>Pseudomonadota</taxon>
        <taxon>Alphaproteobacteria</taxon>
        <taxon>Sphingomonadales</taxon>
        <taxon>Sphingosinicellaceae</taxon>
        <taxon>Sphingosinicella</taxon>
    </lineage>
</organism>
<dbReference type="SUPFAM" id="SSF51905">
    <property type="entry name" value="FAD/NAD(P)-binding domain"/>
    <property type="match status" value="1"/>
</dbReference>
<keyword evidence="5" id="KW-1185">Reference proteome</keyword>
<evidence type="ECO:0000313" key="4">
    <source>
        <dbReference type="EMBL" id="MDT9598709.1"/>
    </source>
</evidence>
<evidence type="ECO:0000256" key="2">
    <source>
        <dbReference type="ARBA" id="ARBA00023002"/>
    </source>
</evidence>
<dbReference type="RefSeq" id="WP_315724993.1">
    <property type="nucleotide sequence ID" value="NZ_JAVUPU010000003.1"/>
</dbReference>
<dbReference type="SUPFAM" id="SSF54373">
    <property type="entry name" value="FAD-linked reductases, C-terminal domain"/>
    <property type="match status" value="1"/>
</dbReference>
<sequence length="421" mass="45736">MKVVVLGGGVIGVTTAYLLARSGCEVTLVERRSDVGLETSFANAGEITPSGASPWPSPQLPFLAARWLLKADAPLKIRATAGMATWRWARQVLGQCSAERFDYNRRRLIRLANYSRDRLRELRAETGLDYDAKTLGVLHLYRDAALDQAERDAPALQALGVPFERLDWSQCQQAEPGLKHAREPFAGGLFFKDDESGDCLKFTQGLAALAKAAGVTFAFGKEVQRLEIEGGRIIAAIASNEAFRADAFIMSLGSWSPLLAKTFGAYLPVQPVKGYSLTVDVADQGRAPRASIMDEERKVAVTRLGNRIRVAGTAELAGFNADLPAKRLRPLRKTLDEMFPGAAGDEAGEYWSGFRPTTPDGAPIIGRGPLQNLYFNLGHGTLGFTMACGSARIVTDLLLGREPEIESADLGYDRFSRSRAA</sequence>
<dbReference type="InterPro" id="IPR036188">
    <property type="entry name" value="FAD/NAD-bd_sf"/>
</dbReference>
<dbReference type="Gene3D" id="3.50.50.60">
    <property type="entry name" value="FAD/NAD(P)-binding domain"/>
    <property type="match status" value="2"/>
</dbReference>
<dbReference type="Gene3D" id="3.30.9.10">
    <property type="entry name" value="D-Amino Acid Oxidase, subunit A, domain 2"/>
    <property type="match status" value="1"/>
</dbReference>
<evidence type="ECO:0000259" key="3">
    <source>
        <dbReference type="Pfam" id="PF01266"/>
    </source>
</evidence>
<gene>
    <name evidence="4" type="ORF">RQX22_07100</name>
</gene>
<accession>A0ABU3Q5M2</accession>
<dbReference type="NCBIfam" id="NF001933">
    <property type="entry name" value="PRK00711.1"/>
    <property type="match status" value="1"/>
</dbReference>
<dbReference type="EMBL" id="JAVUPU010000003">
    <property type="protein sequence ID" value="MDT9598709.1"/>
    <property type="molecule type" value="Genomic_DNA"/>
</dbReference>
<dbReference type="PANTHER" id="PTHR13847:SF280">
    <property type="entry name" value="D-AMINO ACID DEHYDROGENASE"/>
    <property type="match status" value="1"/>
</dbReference>
<protein>
    <submittedName>
        <fullName evidence="4">D-amino acid dehydrogenase</fullName>
        <ecNumber evidence="4">1.4.99.-</ecNumber>
    </submittedName>
</protein>
<dbReference type="InterPro" id="IPR006076">
    <property type="entry name" value="FAD-dep_OxRdtase"/>
</dbReference>
<dbReference type="Proteomes" id="UP001259572">
    <property type="component" value="Unassembled WGS sequence"/>
</dbReference>
<dbReference type="EC" id="1.4.99.-" evidence="4"/>
<dbReference type="GO" id="GO:0016491">
    <property type="term" value="F:oxidoreductase activity"/>
    <property type="evidence" value="ECO:0007669"/>
    <property type="project" value="UniProtKB-KW"/>
</dbReference>
<feature type="domain" description="FAD dependent oxidoreductase" evidence="3">
    <location>
        <begin position="2"/>
        <end position="397"/>
    </location>
</feature>
<name>A0ABU3Q5M2_9SPHN</name>
<reference evidence="4 5" key="1">
    <citation type="submission" date="2023-05" db="EMBL/GenBank/DDBJ databases">
        <authorList>
            <person name="Guo Y."/>
        </authorList>
    </citation>
    <scope>NUCLEOTIDE SEQUENCE [LARGE SCALE GENOMIC DNA]</scope>
    <source>
        <strain evidence="4 5">GR2756</strain>
    </source>
</reference>
<evidence type="ECO:0000256" key="1">
    <source>
        <dbReference type="ARBA" id="ARBA00009410"/>
    </source>
</evidence>
<comment type="similarity">
    <text evidence="1">Belongs to the DadA oxidoreductase family.</text>
</comment>
<dbReference type="Pfam" id="PF01266">
    <property type="entry name" value="DAO"/>
    <property type="match status" value="1"/>
</dbReference>
<proteinExistence type="inferred from homology"/>
<evidence type="ECO:0000313" key="5">
    <source>
        <dbReference type="Proteomes" id="UP001259572"/>
    </source>
</evidence>
<keyword evidence="2 4" id="KW-0560">Oxidoreductase</keyword>